<dbReference type="EMBL" id="JAOPHQ010002309">
    <property type="protein sequence ID" value="KAK0147388.1"/>
    <property type="molecule type" value="Genomic_DNA"/>
</dbReference>
<accession>A0AA47MVE4</accession>
<name>A0AA47MVE4_MERPO</name>
<evidence type="ECO:0000313" key="4">
    <source>
        <dbReference type="Proteomes" id="UP001174136"/>
    </source>
</evidence>
<gene>
    <name evidence="3" type="ORF">N1851_013151</name>
</gene>
<keyword evidence="4" id="KW-1185">Reference proteome</keyword>
<reference evidence="3" key="1">
    <citation type="journal article" date="2023" name="Front. Mar. Sci.">
        <title>A new Merluccius polli reference genome to investigate the effects of global change in West African waters.</title>
        <authorList>
            <person name="Mateo J.L."/>
            <person name="Blanco-Fernandez C."/>
            <person name="Garcia-Vazquez E."/>
            <person name="Machado-Schiaffino G."/>
        </authorList>
    </citation>
    <scope>NUCLEOTIDE SEQUENCE</scope>
    <source>
        <strain evidence="3">C29</strain>
        <tissue evidence="3">Fin</tissue>
    </source>
</reference>
<protein>
    <submittedName>
        <fullName evidence="3">Uncharacterized protein</fullName>
    </submittedName>
</protein>
<feature type="signal peptide" evidence="2">
    <location>
        <begin position="1"/>
        <end position="18"/>
    </location>
</feature>
<evidence type="ECO:0000256" key="1">
    <source>
        <dbReference type="SAM" id="MobiDB-lite"/>
    </source>
</evidence>
<evidence type="ECO:0000256" key="2">
    <source>
        <dbReference type="SAM" id="SignalP"/>
    </source>
</evidence>
<dbReference type="AlphaFoldDB" id="A0AA47MVE4"/>
<organism evidence="3 4">
    <name type="scientific">Merluccius polli</name>
    <name type="common">Benguela hake</name>
    <name type="synonym">Merluccius cadenati</name>
    <dbReference type="NCBI Taxonomy" id="89951"/>
    <lineage>
        <taxon>Eukaryota</taxon>
        <taxon>Metazoa</taxon>
        <taxon>Chordata</taxon>
        <taxon>Craniata</taxon>
        <taxon>Vertebrata</taxon>
        <taxon>Euteleostomi</taxon>
        <taxon>Actinopterygii</taxon>
        <taxon>Neopterygii</taxon>
        <taxon>Teleostei</taxon>
        <taxon>Neoteleostei</taxon>
        <taxon>Acanthomorphata</taxon>
        <taxon>Zeiogadaria</taxon>
        <taxon>Gadariae</taxon>
        <taxon>Gadiformes</taxon>
        <taxon>Gadoidei</taxon>
        <taxon>Merlucciidae</taxon>
        <taxon>Merluccius</taxon>
    </lineage>
</organism>
<keyword evidence="2" id="KW-0732">Signal</keyword>
<feature type="region of interest" description="Disordered" evidence="1">
    <location>
        <begin position="96"/>
        <end position="115"/>
    </location>
</feature>
<dbReference type="Proteomes" id="UP001174136">
    <property type="component" value="Unassembled WGS sequence"/>
</dbReference>
<feature type="chain" id="PRO_5041284223" evidence="2">
    <location>
        <begin position="19"/>
        <end position="115"/>
    </location>
</feature>
<evidence type="ECO:0000313" key="3">
    <source>
        <dbReference type="EMBL" id="KAK0147388.1"/>
    </source>
</evidence>
<comment type="caution">
    <text evidence="3">The sequence shown here is derived from an EMBL/GenBank/DDBJ whole genome shotgun (WGS) entry which is preliminary data.</text>
</comment>
<proteinExistence type="predicted"/>
<sequence>MDLFIVVALWTLSNLSLGFGGVALPCPRIQYTRDFLLQWTTWIRIAESTSDFHLTELPDEIRRDVNVNLGSNYKRGTKVRKRGKRRGVRLRLKEAEAYSSSPALPDPGEHTGFAE</sequence>